<evidence type="ECO:0000313" key="2">
    <source>
        <dbReference type="Proteomes" id="UP000815677"/>
    </source>
</evidence>
<dbReference type="EMBL" id="DF838489">
    <property type="protein sequence ID" value="GAT43039.1"/>
    <property type="molecule type" value="Genomic_DNA"/>
</dbReference>
<proteinExistence type="predicted"/>
<organism evidence="1 2">
    <name type="scientific">Mycena chlorophos</name>
    <name type="common">Agaric fungus</name>
    <name type="synonym">Agaricus chlorophos</name>
    <dbReference type="NCBI Taxonomy" id="658473"/>
    <lineage>
        <taxon>Eukaryota</taxon>
        <taxon>Fungi</taxon>
        <taxon>Dikarya</taxon>
        <taxon>Basidiomycota</taxon>
        <taxon>Agaricomycotina</taxon>
        <taxon>Agaricomycetes</taxon>
        <taxon>Agaricomycetidae</taxon>
        <taxon>Agaricales</taxon>
        <taxon>Marasmiineae</taxon>
        <taxon>Mycenaceae</taxon>
        <taxon>Mycena</taxon>
    </lineage>
</organism>
<sequence length="141" mass="15826">MELRTLVPSSFIAVQGLTCNRLDCRRWSGTVPATHRIRYRTLVVVVFAVFARYQPQGLQQSMYAPSPPPTLPPLPMDVLGMRRESYSPGLKSYVSSPTWTTTATSGGFRLVGKVWSAYGFENGIVLTCYRRDWDWTGTESA</sequence>
<gene>
    <name evidence="1" type="ORF">MCHLO_00732</name>
</gene>
<protein>
    <submittedName>
        <fullName evidence="1">Uncharacterized protein</fullName>
    </submittedName>
</protein>
<name>A0ABQ0KVV8_MYCCL</name>
<keyword evidence="2" id="KW-1185">Reference proteome</keyword>
<reference evidence="1" key="1">
    <citation type="submission" date="2014-09" db="EMBL/GenBank/DDBJ databases">
        <title>Genome sequence of the luminous mushroom Mycena chlorophos for searching fungal bioluminescence genes.</title>
        <authorList>
            <person name="Tanaka Y."/>
            <person name="Kasuga D."/>
            <person name="Oba Y."/>
            <person name="Hase S."/>
            <person name="Sato K."/>
            <person name="Oba Y."/>
            <person name="Sakakibara Y."/>
        </authorList>
    </citation>
    <scope>NUCLEOTIDE SEQUENCE</scope>
</reference>
<evidence type="ECO:0000313" key="1">
    <source>
        <dbReference type="EMBL" id="GAT43039.1"/>
    </source>
</evidence>
<dbReference type="Proteomes" id="UP000815677">
    <property type="component" value="Unassembled WGS sequence"/>
</dbReference>
<accession>A0ABQ0KVV8</accession>